<dbReference type="Proteomes" id="UP001232163">
    <property type="component" value="Unassembled WGS sequence"/>
</dbReference>
<keyword evidence="1" id="KW-0732">Signal</keyword>
<reference evidence="2 3" key="1">
    <citation type="submission" date="2023-07" db="EMBL/GenBank/DDBJ databases">
        <title>Genomic Encyclopedia of Type Strains, Phase IV (KMG-IV): sequencing the most valuable type-strain genomes for metagenomic binning, comparative biology and taxonomic classification.</title>
        <authorList>
            <person name="Goeker M."/>
        </authorList>
    </citation>
    <scope>NUCLEOTIDE SEQUENCE [LARGE SCALE GENOMIC DNA]</scope>
    <source>
        <strain evidence="2 3">NIO-1023</strain>
    </source>
</reference>
<protein>
    <submittedName>
        <fullName evidence="2">Uncharacterized protein</fullName>
    </submittedName>
</protein>
<dbReference type="RefSeq" id="WP_307469007.1">
    <property type="nucleotide sequence ID" value="NZ_JAURUR010000020.1"/>
</dbReference>
<gene>
    <name evidence="2" type="ORF">QO006_003596</name>
</gene>
<evidence type="ECO:0000313" key="2">
    <source>
        <dbReference type="EMBL" id="MDP9766132.1"/>
    </source>
</evidence>
<accession>A0ABT9MHR0</accession>
<evidence type="ECO:0000256" key="1">
    <source>
        <dbReference type="SAM" id="SignalP"/>
    </source>
</evidence>
<proteinExistence type="predicted"/>
<feature type="chain" id="PRO_5045605885" evidence="1">
    <location>
        <begin position="23"/>
        <end position="156"/>
    </location>
</feature>
<sequence length="156" mass="16612">MNRRLTSTLLMLGLAAAQLAPAQSTASKPGNPVQFTRDTQEVLGLFEGHVDLIGDYFGPLDFQRGLLNLTQGKSITVRVLTNAATAPNMKPLKAAGARVGVVPADFSRGAAGLMIVHGKAVVYPLKSGGYNVIRDVKVVQGIAQSMEPYWRVASSY</sequence>
<comment type="caution">
    <text evidence="2">The sequence shown here is derived from an EMBL/GenBank/DDBJ whole genome shotgun (WGS) entry which is preliminary data.</text>
</comment>
<organism evidence="2 3">
    <name type="scientific">Deinococcus enclensis</name>
    <dbReference type="NCBI Taxonomy" id="1049582"/>
    <lineage>
        <taxon>Bacteria</taxon>
        <taxon>Thermotogati</taxon>
        <taxon>Deinococcota</taxon>
        <taxon>Deinococci</taxon>
        <taxon>Deinococcales</taxon>
        <taxon>Deinococcaceae</taxon>
        <taxon>Deinococcus</taxon>
    </lineage>
</organism>
<evidence type="ECO:0000313" key="3">
    <source>
        <dbReference type="Proteomes" id="UP001232163"/>
    </source>
</evidence>
<keyword evidence="3" id="KW-1185">Reference proteome</keyword>
<name>A0ABT9MHR0_9DEIO</name>
<dbReference type="EMBL" id="JAURUR010000020">
    <property type="protein sequence ID" value="MDP9766132.1"/>
    <property type="molecule type" value="Genomic_DNA"/>
</dbReference>
<feature type="signal peptide" evidence="1">
    <location>
        <begin position="1"/>
        <end position="22"/>
    </location>
</feature>